<dbReference type="Proteomes" id="UP000028999">
    <property type="component" value="Unassembled WGS sequence"/>
</dbReference>
<dbReference type="InterPro" id="IPR049548">
    <property type="entry name" value="Sina-like_RING"/>
</dbReference>
<dbReference type="PaxDb" id="3708-A0A078GWF6"/>
<dbReference type="PANTHER" id="PTHR10315">
    <property type="entry name" value="E3 UBIQUITIN PROTEIN LIGASE SIAH"/>
    <property type="match status" value="1"/>
</dbReference>
<feature type="domain" description="E3 ubiquitin-protein ligase Sina-like RING finger" evidence="4">
    <location>
        <begin position="45"/>
        <end position="71"/>
    </location>
</feature>
<dbReference type="STRING" id="3708.A0A078GWF6"/>
<proteinExistence type="predicted"/>
<dbReference type="Pfam" id="PF21362">
    <property type="entry name" value="Sina_RING"/>
    <property type="match status" value="1"/>
</dbReference>
<keyword evidence="2" id="KW-0863">Zinc-finger</keyword>
<dbReference type="AlphaFoldDB" id="A0A078GWF6"/>
<dbReference type="EMBL" id="LK032245">
    <property type="protein sequence ID" value="CDY29866.1"/>
    <property type="molecule type" value="Genomic_DNA"/>
</dbReference>
<dbReference type="PANTHER" id="PTHR10315:SF145">
    <property type="entry name" value="E3 UBIQUITIN-PROTEIN LIGASE SINAT4"/>
    <property type="match status" value="1"/>
</dbReference>
<sequence>METESMEFESSMNEGTHHFSSTKTHAVVTNIVGPAATSVYELLECPDCTFSMYPPIHQCQNGHTLCSTCKVRECTTVVPRVDKSSEIFDV</sequence>
<evidence type="ECO:0000259" key="4">
    <source>
        <dbReference type="Pfam" id="PF21362"/>
    </source>
</evidence>
<keyword evidence="6" id="KW-1185">Reference proteome</keyword>
<reference evidence="5 6" key="1">
    <citation type="journal article" date="2014" name="Science">
        <title>Plant genetics. Early allopolyploid evolution in the post-Neolithic Brassica napus oilseed genome.</title>
        <authorList>
            <person name="Chalhoub B."/>
            <person name="Denoeud F."/>
            <person name="Liu S."/>
            <person name="Parkin I.A."/>
            <person name="Tang H."/>
            <person name="Wang X."/>
            <person name="Chiquet J."/>
            <person name="Belcram H."/>
            <person name="Tong C."/>
            <person name="Samans B."/>
            <person name="Correa M."/>
            <person name="Da Silva C."/>
            <person name="Just J."/>
            <person name="Falentin C."/>
            <person name="Koh C.S."/>
            <person name="Le Clainche I."/>
            <person name="Bernard M."/>
            <person name="Bento P."/>
            <person name="Noel B."/>
            <person name="Labadie K."/>
            <person name="Alberti A."/>
            <person name="Charles M."/>
            <person name="Arnaud D."/>
            <person name="Guo H."/>
            <person name="Daviaud C."/>
            <person name="Alamery S."/>
            <person name="Jabbari K."/>
            <person name="Zhao M."/>
            <person name="Edger P.P."/>
            <person name="Chelaifa H."/>
            <person name="Tack D."/>
            <person name="Lassalle G."/>
            <person name="Mestiri I."/>
            <person name="Schnel N."/>
            <person name="Le Paslier M.C."/>
            <person name="Fan G."/>
            <person name="Renault V."/>
            <person name="Bayer P.E."/>
            <person name="Golicz A.A."/>
            <person name="Manoli S."/>
            <person name="Lee T.H."/>
            <person name="Thi V.H."/>
            <person name="Chalabi S."/>
            <person name="Hu Q."/>
            <person name="Fan C."/>
            <person name="Tollenaere R."/>
            <person name="Lu Y."/>
            <person name="Battail C."/>
            <person name="Shen J."/>
            <person name="Sidebottom C.H."/>
            <person name="Wang X."/>
            <person name="Canaguier A."/>
            <person name="Chauveau A."/>
            <person name="Berard A."/>
            <person name="Deniot G."/>
            <person name="Guan M."/>
            <person name="Liu Z."/>
            <person name="Sun F."/>
            <person name="Lim Y.P."/>
            <person name="Lyons E."/>
            <person name="Town C.D."/>
            <person name="Bancroft I."/>
            <person name="Wang X."/>
            <person name="Meng J."/>
            <person name="Ma J."/>
            <person name="Pires J.C."/>
            <person name="King G.J."/>
            <person name="Brunel D."/>
            <person name="Delourme R."/>
            <person name="Renard M."/>
            <person name="Aury J.M."/>
            <person name="Adams K.L."/>
            <person name="Batley J."/>
            <person name="Snowdon R.J."/>
            <person name="Tost J."/>
            <person name="Edwards D."/>
            <person name="Zhou Y."/>
            <person name="Hua W."/>
            <person name="Sharpe A.G."/>
            <person name="Paterson A.H."/>
            <person name="Guan C."/>
            <person name="Wincker P."/>
        </authorList>
    </citation>
    <scope>NUCLEOTIDE SEQUENCE [LARGE SCALE GENOMIC DNA]</scope>
    <source>
        <strain evidence="6">cv. Darmor-bzh</strain>
    </source>
</reference>
<dbReference type="GO" id="GO:0008270">
    <property type="term" value="F:zinc ion binding"/>
    <property type="evidence" value="ECO:0007669"/>
    <property type="project" value="UniProtKB-KW"/>
</dbReference>
<keyword evidence="1" id="KW-0479">Metal-binding</keyword>
<dbReference type="InterPro" id="IPR052088">
    <property type="entry name" value="E3_ubiquitin-ligase_SINA"/>
</dbReference>
<dbReference type="Gramene" id="CDY29866">
    <property type="protein sequence ID" value="CDY29866"/>
    <property type="gene ID" value="GSBRNA2T00044311001"/>
</dbReference>
<evidence type="ECO:0000256" key="1">
    <source>
        <dbReference type="ARBA" id="ARBA00022723"/>
    </source>
</evidence>
<evidence type="ECO:0000256" key="3">
    <source>
        <dbReference type="ARBA" id="ARBA00022833"/>
    </source>
</evidence>
<evidence type="ECO:0000256" key="2">
    <source>
        <dbReference type="ARBA" id="ARBA00022771"/>
    </source>
</evidence>
<accession>A0A078GWF6</accession>
<protein>
    <submittedName>
        <fullName evidence="5">BnaA03g48870D protein</fullName>
    </submittedName>
</protein>
<organism evidence="5 6">
    <name type="scientific">Brassica napus</name>
    <name type="common">Rape</name>
    <dbReference type="NCBI Taxonomy" id="3708"/>
    <lineage>
        <taxon>Eukaryota</taxon>
        <taxon>Viridiplantae</taxon>
        <taxon>Streptophyta</taxon>
        <taxon>Embryophyta</taxon>
        <taxon>Tracheophyta</taxon>
        <taxon>Spermatophyta</taxon>
        <taxon>Magnoliopsida</taxon>
        <taxon>eudicotyledons</taxon>
        <taxon>Gunneridae</taxon>
        <taxon>Pentapetalae</taxon>
        <taxon>rosids</taxon>
        <taxon>malvids</taxon>
        <taxon>Brassicales</taxon>
        <taxon>Brassicaceae</taxon>
        <taxon>Brassiceae</taxon>
        <taxon>Brassica</taxon>
    </lineage>
</organism>
<evidence type="ECO:0000313" key="5">
    <source>
        <dbReference type="EMBL" id="CDY29866.1"/>
    </source>
</evidence>
<evidence type="ECO:0000313" key="6">
    <source>
        <dbReference type="Proteomes" id="UP000028999"/>
    </source>
</evidence>
<gene>
    <name evidence="5" type="primary">BnaA03g48870D</name>
    <name evidence="5" type="ORF">GSBRNA2T00044311001</name>
</gene>
<keyword evidence="3" id="KW-0862">Zinc</keyword>
<name>A0A078GWF6_BRANA</name>